<proteinExistence type="predicted"/>
<accession>A0A099KSN1</accession>
<feature type="signal peptide" evidence="1">
    <location>
        <begin position="1"/>
        <end position="23"/>
    </location>
</feature>
<reference evidence="2 3" key="1">
    <citation type="submission" date="2014-08" db="EMBL/GenBank/DDBJ databases">
        <title>Genomic and Phenotypic Diversity of Colwellia psychrerythraea strains from Disparate Marine Basins.</title>
        <authorList>
            <person name="Techtmann S.M."/>
            <person name="Stelling S.C."/>
            <person name="Utturkar S.M."/>
            <person name="Alshibli N."/>
            <person name="Harris A."/>
            <person name="Brown S.D."/>
            <person name="Hazen T.C."/>
        </authorList>
    </citation>
    <scope>NUCLEOTIDE SEQUENCE [LARGE SCALE GENOMIC DNA]</scope>
    <source>
        <strain evidence="2 3">ND2E</strain>
    </source>
</reference>
<evidence type="ECO:0000256" key="1">
    <source>
        <dbReference type="SAM" id="SignalP"/>
    </source>
</evidence>
<comment type="caution">
    <text evidence="2">The sequence shown here is derived from an EMBL/GenBank/DDBJ whole genome shotgun (WGS) entry which is preliminary data.</text>
</comment>
<gene>
    <name evidence="2" type="ORF">ND2E_2876</name>
</gene>
<dbReference type="RefSeq" id="WP_033093635.1">
    <property type="nucleotide sequence ID" value="NZ_JQED01000017.1"/>
</dbReference>
<name>A0A099KSN1_COLPS</name>
<dbReference type="Proteomes" id="UP000029843">
    <property type="component" value="Unassembled WGS sequence"/>
</dbReference>
<sequence precursor="true">MNKIIKLTYFVVTTSLLSQTAIAEEETLSERVLGCVKITQDKARLTCFDQATEQYSNKSVDLAVTPLAAQQVDSNVTQLTAEQVDSFSKDQVKKTAEETAKEIASITLTISKLSKSPYGQWRITFENGQKWQQKDNYKLSLKKGQRVILTKGAISSVFLQKENSTKRIRVKRLK</sequence>
<dbReference type="EMBL" id="JQED01000017">
    <property type="protein sequence ID" value="KGJ92628.1"/>
    <property type="molecule type" value="Genomic_DNA"/>
</dbReference>
<keyword evidence="1" id="KW-0732">Signal</keyword>
<evidence type="ECO:0000313" key="3">
    <source>
        <dbReference type="Proteomes" id="UP000029843"/>
    </source>
</evidence>
<protein>
    <recommendedName>
        <fullName evidence="4">Lipoprotein</fullName>
    </recommendedName>
</protein>
<organism evidence="2 3">
    <name type="scientific">Colwellia psychrerythraea</name>
    <name type="common">Vibrio psychroerythus</name>
    <dbReference type="NCBI Taxonomy" id="28229"/>
    <lineage>
        <taxon>Bacteria</taxon>
        <taxon>Pseudomonadati</taxon>
        <taxon>Pseudomonadota</taxon>
        <taxon>Gammaproteobacteria</taxon>
        <taxon>Alteromonadales</taxon>
        <taxon>Colwelliaceae</taxon>
        <taxon>Colwellia</taxon>
    </lineage>
</organism>
<feature type="chain" id="PRO_5001957315" description="Lipoprotein" evidence="1">
    <location>
        <begin position="24"/>
        <end position="174"/>
    </location>
</feature>
<dbReference type="PATRIC" id="fig|28229.4.peg.1918"/>
<dbReference type="OrthoDB" id="4750212at2"/>
<evidence type="ECO:0008006" key="4">
    <source>
        <dbReference type="Google" id="ProtNLM"/>
    </source>
</evidence>
<evidence type="ECO:0000313" key="2">
    <source>
        <dbReference type="EMBL" id="KGJ92628.1"/>
    </source>
</evidence>
<dbReference type="AlphaFoldDB" id="A0A099KSN1"/>